<dbReference type="RefSeq" id="WP_053592772.1">
    <property type="nucleotide sequence ID" value="NZ_CP067341.1"/>
</dbReference>
<dbReference type="Proteomes" id="UP000596049">
    <property type="component" value="Chromosome"/>
</dbReference>
<gene>
    <name evidence="1" type="ORF">FJQ98_12380</name>
</gene>
<accession>A0ABX7AZ05</accession>
<sequence>MTNIHVCTAQESQYVDMEICKQPRTEVAKKATTRMVVESLVDQLLASNLISNERLFDQIFYNKDIIWIQNESFNGHLFAKANITDQLKTKTNDFMMYMPTNPIVYEVNGEHYHLITRIDSTRAKPNLERLSQVPKAILSAARVNDLLCSIVMRFYETYLEDLSTSDEAKQENAKLINFVEREFKQFLQAVSELNDYHLNWHPRGNGHELLLELIDNLQLLKSRPGKVIIDFSNAHGYIVVEPSYRFIKQDGETVQAL</sequence>
<dbReference type="EMBL" id="CP067341">
    <property type="protein sequence ID" value="QQP14722.1"/>
    <property type="molecule type" value="Genomic_DNA"/>
</dbReference>
<organism evidence="1 2">
    <name type="scientific">Lysinibacillus agricola</name>
    <dbReference type="NCBI Taxonomy" id="2590012"/>
    <lineage>
        <taxon>Bacteria</taxon>
        <taxon>Bacillati</taxon>
        <taxon>Bacillota</taxon>
        <taxon>Bacilli</taxon>
        <taxon>Bacillales</taxon>
        <taxon>Bacillaceae</taxon>
        <taxon>Lysinibacillus</taxon>
    </lineage>
</organism>
<proteinExistence type="predicted"/>
<evidence type="ECO:0000313" key="2">
    <source>
        <dbReference type="Proteomes" id="UP000596049"/>
    </source>
</evidence>
<protein>
    <submittedName>
        <fullName evidence="1">Uncharacterized protein</fullName>
    </submittedName>
</protein>
<reference evidence="1 2" key="1">
    <citation type="submission" date="2020-01" db="EMBL/GenBank/DDBJ databases">
        <authorList>
            <person name="Liu G."/>
            <person name="Liu B."/>
        </authorList>
    </citation>
    <scope>NUCLEOTIDE SEQUENCE [LARGE SCALE GENOMIC DNA]</scope>
    <source>
        <strain evidence="1 2">FJAT-51161</strain>
    </source>
</reference>
<evidence type="ECO:0000313" key="1">
    <source>
        <dbReference type="EMBL" id="QQP14722.1"/>
    </source>
</evidence>
<name>A0ABX7AZ05_9BACI</name>
<keyword evidence="2" id="KW-1185">Reference proteome</keyword>